<dbReference type="PANTHER" id="PTHR43158">
    <property type="entry name" value="SKFA PEPTIDE EXPORT ATP-BINDING PROTEIN SKFE"/>
    <property type="match status" value="1"/>
</dbReference>
<name>A0A9X4KD26_9BACL</name>
<dbReference type="PROSITE" id="PS00211">
    <property type="entry name" value="ABC_TRANSPORTER_1"/>
    <property type="match status" value="1"/>
</dbReference>
<dbReference type="InterPro" id="IPR027417">
    <property type="entry name" value="P-loop_NTPase"/>
</dbReference>
<dbReference type="InterPro" id="IPR003593">
    <property type="entry name" value="AAA+_ATPase"/>
</dbReference>
<dbReference type="EMBL" id="JAPDHZ010000002">
    <property type="protein sequence ID" value="MDG0789556.1"/>
    <property type="molecule type" value="Genomic_DNA"/>
</dbReference>
<protein>
    <submittedName>
        <fullName evidence="6">ATP-binding cassette domain-containing protein</fullName>
    </submittedName>
</protein>
<dbReference type="RefSeq" id="WP_277563487.1">
    <property type="nucleotide sequence ID" value="NZ_JAPDHZ010000002.1"/>
</dbReference>
<dbReference type="SMART" id="SM00382">
    <property type="entry name" value="AAA"/>
    <property type="match status" value="1"/>
</dbReference>
<organism evidence="6 7">
    <name type="scientific">Cohnella ginsengisoli</name>
    <dbReference type="NCBI Taxonomy" id="425004"/>
    <lineage>
        <taxon>Bacteria</taxon>
        <taxon>Bacillati</taxon>
        <taxon>Bacillota</taxon>
        <taxon>Bacilli</taxon>
        <taxon>Bacillales</taxon>
        <taxon>Paenibacillaceae</taxon>
        <taxon>Cohnella</taxon>
    </lineage>
</organism>
<evidence type="ECO:0000313" key="6">
    <source>
        <dbReference type="EMBL" id="MDG0789556.1"/>
    </source>
</evidence>
<dbReference type="Gene3D" id="3.40.50.300">
    <property type="entry name" value="P-loop containing nucleotide triphosphate hydrolases"/>
    <property type="match status" value="1"/>
</dbReference>
<evidence type="ECO:0000256" key="2">
    <source>
        <dbReference type="ARBA" id="ARBA00022448"/>
    </source>
</evidence>
<dbReference type="SUPFAM" id="SSF52540">
    <property type="entry name" value="P-loop containing nucleoside triphosphate hydrolases"/>
    <property type="match status" value="1"/>
</dbReference>
<dbReference type="InterPro" id="IPR015856">
    <property type="entry name" value="ABC_transpr_CbiO/EcfA_su"/>
</dbReference>
<keyword evidence="4 6" id="KW-0067">ATP-binding</keyword>
<dbReference type="PANTHER" id="PTHR43158:SF2">
    <property type="entry name" value="SKFA PEPTIDE EXPORT ATP-BINDING PROTEIN SKFE"/>
    <property type="match status" value="1"/>
</dbReference>
<evidence type="ECO:0000256" key="4">
    <source>
        <dbReference type="ARBA" id="ARBA00022840"/>
    </source>
</evidence>
<dbReference type="CDD" id="cd03225">
    <property type="entry name" value="ABC_cobalt_CbiO_domain1"/>
    <property type="match status" value="1"/>
</dbReference>
<keyword evidence="2" id="KW-0813">Transport</keyword>
<dbReference type="GO" id="GO:0022857">
    <property type="term" value="F:transmembrane transporter activity"/>
    <property type="evidence" value="ECO:0007669"/>
    <property type="project" value="UniProtKB-ARBA"/>
</dbReference>
<keyword evidence="3" id="KW-0547">Nucleotide-binding</keyword>
<dbReference type="GO" id="GO:0005524">
    <property type="term" value="F:ATP binding"/>
    <property type="evidence" value="ECO:0007669"/>
    <property type="project" value="UniProtKB-KW"/>
</dbReference>
<evidence type="ECO:0000313" key="7">
    <source>
        <dbReference type="Proteomes" id="UP001153387"/>
    </source>
</evidence>
<dbReference type="InterPro" id="IPR017871">
    <property type="entry name" value="ABC_transporter-like_CS"/>
</dbReference>
<dbReference type="Pfam" id="PF00005">
    <property type="entry name" value="ABC_tran"/>
    <property type="match status" value="1"/>
</dbReference>
<feature type="domain" description="ABC transporter" evidence="5">
    <location>
        <begin position="2"/>
        <end position="239"/>
    </location>
</feature>
<evidence type="ECO:0000256" key="3">
    <source>
        <dbReference type="ARBA" id="ARBA00022741"/>
    </source>
</evidence>
<proteinExistence type="predicted"/>
<dbReference type="PROSITE" id="PS50893">
    <property type="entry name" value="ABC_TRANSPORTER_2"/>
    <property type="match status" value="1"/>
</dbReference>
<dbReference type="AlphaFoldDB" id="A0A9X4KD26"/>
<reference evidence="6 7" key="1">
    <citation type="submission" date="2022-10" db="EMBL/GenBank/DDBJ databases">
        <title>Comparative genomic analysis of Cohnella hashimotonis sp. nov., isolated from the International Space Station.</title>
        <authorList>
            <person name="Simpson A."/>
            <person name="Venkateswaran K."/>
        </authorList>
    </citation>
    <scope>NUCLEOTIDE SEQUENCE [LARGE SCALE GENOMIC DNA]</scope>
    <source>
        <strain evidence="6 7">DSM 18997</strain>
    </source>
</reference>
<comment type="caution">
    <text evidence="6">The sequence shown here is derived from an EMBL/GenBank/DDBJ whole genome shotgun (WGS) entry which is preliminary data.</text>
</comment>
<keyword evidence="7" id="KW-1185">Reference proteome</keyword>
<comment type="subcellular location">
    <subcellularLocation>
        <location evidence="1">Cell membrane</location>
        <topology evidence="1">Peripheral membrane protein</topology>
    </subcellularLocation>
</comment>
<dbReference type="Proteomes" id="UP001153387">
    <property type="component" value="Unassembled WGS sequence"/>
</dbReference>
<accession>A0A9X4KD26</accession>
<dbReference type="InterPro" id="IPR003439">
    <property type="entry name" value="ABC_transporter-like_ATP-bd"/>
</dbReference>
<gene>
    <name evidence="6" type="ORF">OMP38_00800</name>
</gene>
<evidence type="ECO:0000256" key="1">
    <source>
        <dbReference type="ARBA" id="ARBA00004202"/>
    </source>
</evidence>
<evidence type="ECO:0000259" key="5">
    <source>
        <dbReference type="PROSITE" id="PS50893"/>
    </source>
</evidence>
<dbReference type="GO" id="GO:0016887">
    <property type="term" value="F:ATP hydrolysis activity"/>
    <property type="evidence" value="ECO:0007669"/>
    <property type="project" value="InterPro"/>
</dbReference>
<sequence>MIELKNIVWRREEREILRGVDLTVKAGERWVLLGRNGCGKSTLLEMITGYLFPTSGTVDILGNRYGRVDVREVRKKIGNIGPSLIEKLIPRDPVWEIVVGGMNAYLRIYEEISEEIKARALAELDRVGLGSRAGQPFGTLSQGERKKALLARTMMADPQLLIMDEPCAGLDLFEREKFLDSLESLSKRVEGILYVTHHIEEIVPLFTHVALMAEGRIIAAGPKREVLTAELLRDAYEVPVNVRWVEDRPWITVEKEG</sequence>
<dbReference type="GO" id="GO:0005886">
    <property type="term" value="C:plasma membrane"/>
    <property type="evidence" value="ECO:0007669"/>
    <property type="project" value="UniProtKB-SubCell"/>
</dbReference>